<dbReference type="STRING" id="1165861.A0A0L0VZD5"/>
<gene>
    <name evidence="1" type="ORF">PSTG_02106</name>
</gene>
<organism evidence="1 2">
    <name type="scientific">Puccinia striiformis f. sp. tritici PST-78</name>
    <dbReference type="NCBI Taxonomy" id="1165861"/>
    <lineage>
        <taxon>Eukaryota</taxon>
        <taxon>Fungi</taxon>
        <taxon>Dikarya</taxon>
        <taxon>Basidiomycota</taxon>
        <taxon>Pucciniomycotina</taxon>
        <taxon>Pucciniomycetes</taxon>
        <taxon>Pucciniales</taxon>
        <taxon>Pucciniaceae</taxon>
        <taxon>Puccinia</taxon>
    </lineage>
</organism>
<protein>
    <submittedName>
        <fullName evidence="1">Uncharacterized protein</fullName>
    </submittedName>
</protein>
<name>A0A0L0VZD5_9BASI</name>
<reference evidence="2" key="1">
    <citation type="submission" date="2014-03" db="EMBL/GenBank/DDBJ databases">
        <title>The Genome Sequence of Puccinia striiformis f. sp. tritici PST-78.</title>
        <authorList>
            <consortium name="The Broad Institute Genome Sequencing Platform"/>
            <person name="Cuomo C."/>
            <person name="Hulbert S."/>
            <person name="Chen X."/>
            <person name="Walker B."/>
            <person name="Young S.K."/>
            <person name="Zeng Q."/>
            <person name="Gargeya S."/>
            <person name="Fitzgerald M."/>
            <person name="Haas B."/>
            <person name="Abouelleil A."/>
            <person name="Alvarado L."/>
            <person name="Arachchi H.M."/>
            <person name="Berlin A.M."/>
            <person name="Chapman S.B."/>
            <person name="Goldberg J."/>
            <person name="Griggs A."/>
            <person name="Gujja S."/>
            <person name="Hansen M."/>
            <person name="Howarth C."/>
            <person name="Imamovic A."/>
            <person name="Larimer J."/>
            <person name="McCowan C."/>
            <person name="Montmayeur A."/>
            <person name="Murphy C."/>
            <person name="Neiman D."/>
            <person name="Pearson M."/>
            <person name="Priest M."/>
            <person name="Roberts A."/>
            <person name="Saif S."/>
            <person name="Shea T."/>
            <person name="Sisk P."/>
            <person name="Sykes S."/>
            <person name="Wortman J."/>
            <person name="Nusbaum C."/>
            <person name="Birren B."/>
        </authorList>
    </citation>
    <scope>NUCLEOTIDE SEQUENCE [LARGE SCALE GENOMIC DNA]</scope>
    <source>
        <strain evidence="2">race PST-78</strain>
    </source>
</reference>
<dbReference type="AlphaFoldDB" id="A0A0L0VZD5"/>
<dbReference type="OrthoDB" id="10593466at2759"/>
<evidence type="ECO:0000313" key="1">
    <source>
        <dbReference type="EMBL" id="KNF04618.1"/>
    </source>
</evidence>
<proteinExistence type="predicted"/>
<sequence length="239" mass="26749">MANELALIILSGTGTNWDVERNHHGCICHVIALILGAGLKALNVSRKMVCPEKADKAFPSLAPIIKEVKTGPEDEIVEVIDMSDEEEVDPDDAAPDAVVDGEGWEENNSNIYDDAEDLENSTGIAFTLKKIDYICCRIASSPQKQAEWKVWAAKISYTGRGVIGGYGIRWNIAYESRQRAYEGRRVIKQLIENENERLAGKSAKDHFFKSYELSSREWEDINTLNHILKLSNGEWFSCA</sequence>
<dbReference type="EMBL" id="AJIL01000011">
    <property type="protein sequence ID" value="KNF04618.1"/>
    <property type="molecule type" value="Genomic_DNA"/>
</dbReference>
<dbReference type="Proteomes" id="UP000054564">
    <property type="component" value="Unassembled WGS sequence"/>
</dbReference>
<comment type="caution">
    <text evidence="1">The sequence shown here is derived from an EMBL/GenBank/DDBJ whole genome shotgun (WGS) entry which is preliminary data.</text>
</comment>
<accession>A0A0L0VZD5</accession>
<evidence type="ECO:0000313" key="2">
    <source>
        <dbReference type="Proteomes" id="UP000054564"/>
    </source>
</evidence>
<keyword evidence="2" id="KW-1185">Reference proteome</keyword>